<reference evidence="4" key="1">
    <citation type="journal article" date="2020" name="Cell">
        <title>Large-Scale Comparative Analyses of Tick Genomes Elucidate Their Genetic Diversity and Vector Capacities.</title>
        <authorList>
            <consortium name="Tick Genome and Microbiome Consortium (TIGMIC)"/>
            <person name="Jia N."/>
            <person name="Wang J."/>
            <person name="Shi W."/>
            <person name="Du L."/>
            <person name="Sun Y."/>
            <person name="Zhan W."/>
            <person name="Jiang J.F."/>
            <person name="Wang Q."/>
            <person name="Zhang B."/>
            <person name="Ji P."/>
            <person name="Bell-Sakyi L."/>
            <person name="Cui X.M."/>
            <person name="Yuan T.T."/>
            <person name="Jiang B.G."/>
            <person name="Yang W.F."/>
            <person name="Lam T.T."/>
            <person name="Chang Q.C."/>
            <person name="Ding S.J."/>
            <person name="Wang X.J."/>
            <person name="Zhu J.G."/>
            <person name="Ruan X.D."/>
            <person name="Zhao L."/>
            <person name="Wei J.T."/>
            <person name="Ye R.Z."/>
            <person name="Que T.C."/>
            <person name="Du C.H."/>
            <person name="Zhou Y.H."/>
            <person name="Cheng J.X."/>
            <person name="Dai P.F."/>
            <person name="Guo W.B."/>
            <person name="Han X.H."/>
            <person name="Huang E.J."/>
            <person name="Li L.F."/>
            <person name="Wei W."/>
            <person name="Gao Y.C."/>
            <person name="Liu J.Z."/>
            <person name="Shao H.Z."/>
            <person name="Wang X."/>
            <person name="Wang C.C."/>
            <person name="Yang T.C."/>
            <person name="Huo Q.B."/>
            <person name="Li W."/>
            <person name="Chen H.Y."/>
            <person name="Chen S.E."/>
            <person name="Zhou L.G."/>
            <person name="Ni X.B."/>
            <person name="Tian J.H."/>
            <person name="Sheng Y."/>
            <person name="Liu T."/>
            <person name="Pan Y.S."/>
            <person name="Xia L.Y."/>
            <person name="Li J."/>
            <person name="Zhao F."/>
            <person name="Cao W.C."/>
        </authorList>
    </citation>
    <scope>NUCLEOTIDE SEQUENCE</scope>
    <source>
        <strain evidence="4">Rmic-2018</strain>
    </source>
</reference>
<proteinExistence type="predicted"/>
<dbReference type="InterPro" id="IPR018586">
    <property type="entry name" value="Brinker_DNA-bd"/>
</dbReference>
<reference evidence="4" key="2">
    <citation type="submission" date="2021-09" db="EMBL/GenBank/DDBJ databases">
        <authorList>
            <person name="Jia N."/>
            <person name="Wang J."/>
            <person name="Shi W."/>
            <person name="Du L."/>
            <person name="Sun Y."/>
            <person name="Zhan W."/>
            <person name="Jiang J."/>
            <person name="Wang Q."/>
            <person name="Zhang B."/>
            <person name="Ji P."/>
            <person name="Sakyi L.B."/>
            <person name="Cui X."/>
            <person name="Yuan T."/>
            <person name="Jiang B."/>
            <person name="Yang W."/>
            <person name="Lam T.T.-Y."/>
            <person name="Chang Q."/>
            <person name="Ding S."/>
            <person name="Wang X."/>
            <person name="Zhu J."/>
            <person name="Ruan X."/>
            <person name="Zhao L."/>
            <person name="Wei J."/>
            <person name="Que T."/>
            <person name="Du C."/>
            <person name="Cheng J."/>
            <person name="Dai P."/>
            <person name="Han X."/>
            <person name="Huang E."/>
            <person name="Gao Y."/>
            <person name="Liu J."/>
            <person name="Shao H."/>
            <person name="Ye R."/>
            <person name="Li L."/>
            <person name="Wei W."/>
            <person name="Wang X."/>
            <person name="Wang C."/>
            <person name="Huo Q."/>
            <person name="Li W."/>
            <person name="Guo W."/>
            <person name="Chen H."/>
            <person name="Chen S."/>
            <person name="Zhou L."/>
            <person name="Zhou L."/>
            <person name="Ni X."/>
            <person name="Tian J."/>
            <person name="Zhou Y."/>
            <person name="Sheng Y."/>
            <person name="Liu T."/>
            <person name="Pan Y."/>
            <person name="Xia L."/>
            <person name="Li J."/>
            <person name="Zhao F."/>
            <person name="Cao W."/>
        </authorList>
    </citation>
    <scope>NUCLEOTIDE SEQUENCE</scope>
    <source>
        <strain evidence="4">Rmic-2018</strain>
        <tissue evidence="4">Larvae</tissue>
    </source>
</reference>
<dbReference type="SUPFAM" id="SSF46689">
    <property type="entry name" value="Homeodomain-like"/>
    <property type="match status" value="1"/>
</dbReference>
<dbReference type="Gene3D" id="1.10.10.60">
    <property type="entry name" value="Homeodomain-like"/>
    <property type="match status" value="2"/>
</dbReference>
<sequence length="243" mass="28516">MGRHLRSFTAAFKLQVIDYAEEHGKRATGQKYDVDEKRVRYWMEQKDALAATYRSRKAFRRKKCKYPQLESQLLNYVVNTQRDGYAVSTDTIRVKPLNIARHMETPQAQFKESRGWTTRFMNRNQLSIRPRTTICQKLPREYEDHVIKFHRFVNALRREHAYDLSQIGTADQTLVWFDAPKSTTVDLKDAKSTPVRTTGAERQRCTVMLCIMADGRKLPPYVVFKRKTLPKEKFPQGIVVRAQ</sequence>
<dbReference type="InterPro" id="IPR006600">
    <property type="entry name" value="HTH_CenpB_DNA-bd_dom"/>
</dbReference>
<dbReference type="GO" id="GO:0005634">
    <property type="term" value="C:nucleus"/>
    <property type="evidence" value="ECO:0007669"/>
    <property type="project" value="UniProtKB-SubCell"/>
</dbReference>
<dbReference type="Pfam" id="PF03221">
    <property type="entry name" value="HTH_Tnp_Tc5"/>
    <property type="match status" value="1"/>
</dbReference>
<dbReference type="InterPro" id="IPR009057">
    <property type="entry name" value="Homeodomain-like_sf"/>
</dbReference>
<feature type="domain" description="HTH CENPB-type" evidence="3">
    <location>
        <begin position="57"/>
        <end position="130"/>
    </location>
</feature>
<evidence type="ECO:0000256" key="2">
    <source>
        <dbReference type="ARBA" id="ARBA00023125"/>
    </source>
</evidence>
<dbReference type="GO" id="GO:0003677">
    <property type="term" value="F:DNA binding"/>
    <property type="evidence" value="ECO:0007669"/>
    <property type="project" value="UniProtKB-KW"/>
</dbReference>
<dbReference type="EMBL" id="JABSTU010000006">
    <property type="protein sequence ID" value="KAH8028388.1"/>
    <property type="molecule type" value="Genomic_DNA"/>
</dbReference>
<organism evidence="4 5">
    <name type="scientific">Rhipicephalus microplus</name>
    <name type="common">Cattle tick</name>
    <name type="synonym">Boophilus microplus</name>
    <dbReference type="NCBI Taxonomy" id="6941"/>
    <lineage>
        <taxon>Eukaryota</taxon>
        <taxon>Metazoa</taxon>
        <taxon>Ecdysozoa</taxon>
        <taxon>Arthropoda</taxon>
        <taxon>Chelicerata</taxon>
        <taxon>Arachnida</taxon>
        <taxon>Acari</taxon>
        <taxon>Parasitiformes</taxon>
        <taxon>Ixodida</taxon>
        <taxon>Ixodoidea</taxon>
        <taxon>Ixodidae</taxon>
        <taxon>Rhipicephalinae</taxon>
        <taxon>Rhipicephalus</taxon>
        <taxon>Boophilus</taxon>
    </lineage>
</organism>
<dbReference type="SMART" id="SM00674">
    <property type="entry name" value="CENPB"/>
    <property type="match status" value="1"/>
</dbReference>
<dbReference type="PANTHER" id="PTHR19303:SF74">
    <property type="entry name" value="POGO TRANSPOSABLE ELEMENT WITH KRAB DOMAIN"/>
    <property type="match status" value="1"/>
</dbReference>
<dbReference type="Proteomes" id="UP000821866">
    <property type="component" value="Chromosome 4"/>
</dbReference>
<dbReference type="InterPro" id="IPR050863">
    <property type="entry name" value="CenT-Element_Derived"/>
</dbReference>
<dbReference type="Pfam" id="PF03184">
    <property type="entry name" value="DDE_1"/>
    <property type="match status" value="1"/>
</dbReference>
<dbReference type="PROSITE" id="PS51253">
    <property type="entry name" value="HTH_CENPB"/>
    <property type="match status" value="1"/>
</dbReference>
<keyword evidence="5" id="KW-1185">Reference proteome</keyword>
<dbReference type="Pfam" id="PF09607">
    <property type="entry name" value="BrkDBD"/>
    <property type="match status" value="1"/>
</dbReference>
<accession>A0A9J6E233</accession>
<comment type="caution">
    <text evidence="4">The sequence shown here is derived from an EMBL/GenBank/DDBJ whole genome shotgun (WGS) entry which is preliminary data.</text>
</comment>
<evidence type="ECO:0000313" key="4">
    <source>
        <dbReference type="EMBL" id="KAH8028388.1"/>
    </source>
</evidence>
<comment type="subcellular location">
    <subcellularLocation>
        <location evidence="1">Nucleus</location>
    </subcellularLocation>
</comment>
<dbReference type="AlphaFoldDB" id="A0A9J6E233"/>
<protein>
    <recommendedName>
        <fullName evidence="3">HTH CENPB-type domain-containing protein</fullName>
    </recommendedName>
</protein>
<keyword evidence="2" id="KW-0238">DNA-binding</keyword>
<dbReference type="InterPro" id="IPR004875">
    <property type="entry name" value="DDE_SF_endonuclease_dom"/>
</dbReference>
<dbReference type="PANTHER" id="PTHR19303">
    <property type="entry name" value="TRANSPOSON"/>
    <property type="match status" value="1"/>
</dbReference>
<gene>
    <name evidence="4" type="ORF">HPB51_016501</name>
</gene>
<evidence type="ECO:0000313" key="5">
    <source>
        <dbReference type="Proteomes" id="UP000821866"/>
    </source>
</evidence>
<name>A0A9J6E233_RHIMP</name>
<evidence type="ECO:0000256" key="1">
    <source>
        <dbReference type="ARBA" id="ARBA00004123"/>
    </source>
</evidence>
<evidence type="ECO:0000259" key="3">
    <source>
        <dbReference type="PROSITE" id="PS51253"/>
    </source>
</evidence>